<feature type="domain" description="DNA methylase adenine-specific" evidence="8">
    <location>
        <begin position="146"/>
        <end position="484"/>
    </location>
</feature>
<evidence type="ECO:0000256" key="7">
    <source>
        <dbReference type="ARBA" id="ARBA00047942"/>
    </source>
</evidence>
<sequence length="516" mass="59198">MLSNELKSKINKLWDKFWSRGITNPITAIEQISYLLFMRRIDDADSLEKAKAIFEEKGFNSIFEGNEESRWSYFSEKDPETMLEIVSTKAFPFIKTLNDPSQPYTRYMENAVFIINNSALLEEAVVVINEIFDEIRIQQESGQQFQDTQGDVYEYLINEIGSAGKNGQFRTPRHLIQFMSEIIDPDWTDKICDPACGTGGFLVGAYQHILTKHTSPNEITEDENGFKRFKRFGGDLISKLEVWDRLNEKAFFGFDVDQTMVRIGLMNLMLHGIKIPQVENTDTLSKKYDQLHQDGEYSVIMANPPFTGRIDKGGMSGNLKIDGTQSELLFLIRISKMLSSGGKAAVIIPEGVLFGGSKAQRQTREILLKDNQLEAVISLPSGAFKPYTGVKTAILVFTKVKEQSETWHTEKVWFYELKNDGYSLDDNRRKLAENPLPIAVDAYKNRKTQTPIDRTSQFYVEIDEIIANGLDLSYNRYKKFEYEEQTYEPPQKILEAIFKLEEEIQLDMQELKNLIG</sequence>
<reference evidence="10 11" key="1">
    <citation type="submission" date="2024-02" db="EMBL/GenBank/DDBJ databases">
        <title>complete genome of Flavobacterium ginsenosidimutans Str. YTB16.</title>
        <authorList>
            <person name="Wang Q."/>
        </authorList>
    </citation>
    <scope>NUCLEOTIDE SEQUENCE [LARGE SCALE GENOMIC DNA]</scope>
    <source>
        <strain evidence="10 11">YTB16</strain>
    </source>
</reference>
<evidence type="ECO:0000313" key="11">
    <source>
        <dbReference type="Proteomes" id="UP001447857"/>
    </source>
</evidence>
<keyword evidence="4 10" id="KW-0808">Transferase</keyword>
<dbReference type="InterPro" id="IPR038333">
    <property type="entry name" value="T1MK-like_N_sf"/>
</dbReference>
<evidence type="ECO:0000256" key="6">
    <source>
        <dbReference type="ARBA" id="ARBA00022747"/>
    </source>
</evidence>
<keyword evidence="11" id="KW-1185">Reference proteome</keyword>
<dbReference type="SUPFAM" id="SSF53335">
    <property type="entry name" value="S-adenosyl-L-methionine-dependent methyltransferases"/>
    <property type="match status" value="1"/>
</dbReference>
<dbReference type="RefSeq" id="WP_338839664.1">
    <property type="nucleotide sequence ID" value="NZ_CP147988.1"/>
</dbReference>
<evidence type="ECO:0000256" key="5">
    <source>
        <dbReference type="ARBA" id="ARBA00022691"/>
    </source>
</evidence>
<dbReference type="InterPro" id="IPR022749">
    <property type="entry name" value="D12N6_MeTrfase_N"/>
</dbReference>
<dbReference type="InterPro" id="IPR029063">
    <property type="entry name" value="SAM-dependent_MTases_sf"/>
</dbReference>
<dbReference type="PANTHER" id="PTHR42933:SF3">
    <property type="entry name" value="TYPE I RESTRICTION ENZYME MJAVIII METHYLASE SUBUNIT"/>
    <property type="match status" value="1"/>
</dbReference>
<protein>
    <recommendedName>
        <fullName evidence="2">site-specific DNA-methyltransferase (adenine-specific)</fullName>
        <ecNumber evidence="2">2.1.1.72</ecNumber>
    </recommendedName>
</protein>
<feature type="domain" description="N6 adenine-specific DNA methyltransferase N-terminal" evidence="9">
    <location>
        <begin position="6"/>
        <end position="125"/>
    </location>
</feature>
<dbReference type="PRINTS" id="PR00507">
    <property type="entry name" value="N12N6MTFRASE"/>
</dbReference>
<evidence type="ECO:0000256" key="2">
    <source>
        <dbReference type="ARBA" id="ARBA00011900"/>
    </source>
</evidence>
<evidence type="ECO:0000256" key="1">
    <source>
        <dbReference type="ARBA" id="ARBA00006594"/>
    </source>
</evidence>
<dbReference type="EC" id="2.1.1.72" evidence="2"/>
<dbReference type="Gene3D" id="1.20.1260.30">
    <property type="match status" value="1"/>
</dbReference>
<dbReference type="InterPro" id="IPR051537">
    <property type="entry name" value="DNA_Adenine_Mtase"/>
</dbReference>
<keyword evidence="5" id="KW-0949">S-adenosyl-L-methionine</keyword>
<evidence type="ECO:0000259" key="9">
    <source>
        <dbReference type="Pfam" id="PF12161"/>
    </source>
</evidence>
<evidence type="ECO:0000256" key="3">
    <source>
        <dbReference type="ARBA" id="ARBA00022603"/>
    </source>
</evidence>
<proteinExistence type="inferred from homology"/>
<dbReference type="Gene3D" id="3.40.50.150">
    <property type="entry name" value="Vaccinia Virus protein VP39"/>
    <property type="match status" value="1"/>
</dbReference>
<dbReference type="GO" id="GO:0008168">
    <property type="term" value="F:methyltransferase activity"/>
    <property type="evidence" value="ECO:0007669"/>
    <property type="project" value="UniProtKB-KW"/>
</dbReference>
<dbReference type="PANTHER" id="PTHR42933">
    <property type="entry name" value="SLR6095 PROTEIN"/>
    <property type="match status" value="1"/>
</dbReference>
<evidence type="ECO:0000256" key="4">
    <source>
        <dbReference type="ARBA" id="ARBA00022679"/>
    </source>
</evidence>
<evidence type="ECO:0000259" key="8">
    <source>
        <dbReference type="Pfam" id="PF02384"/>
    </source>
</evidence>
<gene>
    <name evidence="10" type="ORF">V6624_18320</name>
</gene>
<dbReference type="GO" id="GO:0032259">
    <property type="term" value="P:methylation"/>
    <property type="evidence" value="ECO:0007669"/>
    <property type="project" value="UniProtKB-KW"/>
</dbReference>
<evidence type="ECO:0000313" key="10">
    <source>
        <dbReference type="EMBL" id="WXK48979.1"/>
    </source>
</evidence>
<keyword evidence="6" id="KW-0680">Restriction system</keyword>
<dbReference type="Proteomes" id="UP001447857">
    <property type="component" value="Chromosome"/>
</dbReference>
<dbReference type="InterPro" id="IPR003356">
    <property type="entry name" value="DNA_methylase_A-5"/>
</dbReference>
<dbReference type="EMBL" id="CP147988">
    <property type="protein sequence ID" value="WXK48979.1"/>
    <property type="molecule type" value="Genomic_DNA"/>
</dbReference>
<organism evidence="10 11">
    <name type="scientific">Flavobacterium ginsenosidimutans</name>
    <dbReference type="NCBI Taxonomy" id="687844"/>
    <lineage>
        <taxon>Bacteria</taxon>
        <taxon>Pseudomonadati</taxon>
        <taxon>Bacteroidota</taxon>
        <taxon>Flavobacteriia</taxon>
        <taxon>Flavobacteriales</taxon>
        <taxon>Flavobacteriaceae</taxon>
        <taxon>Flavobacterium</taxon>
    </lineage>
</organism>
<dbReference type="Pfam" id="PF02384">
    <property type="entry name" value="N6_Mtase"/>
    <property type="match status" value="1"/>
</dbReference>
<keyword evidence="3 10" id="KW-0489">Methyltransferase</keyword>
<accession>A0ABZ2Q3W9</accession>
<name>A0ABZ2Q3W9_9FLAO</name>
<dbReference type="Pfam" id="PF12161">
    <property type="entry name" value="HsdM_N"/>
    <property type="match status" value="1"/>
</dbReference>
<comment type="similarity">
    <text evidence="1">Belongs to the N(4)/N(6)-methyltransferase family.</text>
</comment>
<comment type="catalytic activity">
    <reaction evidence="7">
        <text>a 2'-deoxyadenosine in DNA + S-adenosyl-L-methionine = an N(6)-methyl-2'-deoxyadenosine in DNA + S-adenosyl-L-homocysteine + H(+)</text>
        <dbReference type="Rhea" id="RHEA:15197"/>
        <dbReference type="Rhea" id="RHEA-COMP:12418"/>
        <dbReference type="Rhea" id="RHEA-COMP:12419"/>
        <dbReference type="ChEBI" id="CHEBI:15378"/>
        <dbReference type="ChEBI" id="CHEBI:57856"/>
        <dbReference type="ChEBI" id="CHEBI:59789"/>
        <dbReference type="ChEBI" id="CHEBI:90615"/>
        <dbReference type="ChEBI" id="CHEBI:90616"/>
        <dbReference type="EC" id="2.1.1.72"/>
    </reaction>
</comment>